<dbReference type="GO" id="GO:0010171">
    <property type="term" value="P:body morphogenesis"/>
    <property type="evidence" value="ECO:0007669"/>
    <property type="project" value="EnsemblMetazoa"/>
</dbReference>
<dbReference type="HOGENOM" id="CLU_1533997_0_0_1"/>
<dbReference type="EMBL" id="DS268424">
    <property type="protein sequence ID" value="EFO91299.1"/>
    <property type="molecule type" value="Genomic_DNA"/>
</dbReference>
<dbReference type="Gene3D" id="4.10.280.10">
    <property type="entry name" value="Helix-loop-helix DNA-binding domain"/>
    <property type="match status" value="1"/>
</dbReference>
<dbReference type="InterPro" id="IPR011598">
    <property type="entry name" value="bHLH_dom"/>
</dbReference>
<dbReference type="STRING" id="31234.E3M4V3"/>
<dbReference type="Pfam" id="PF00010">
    <property type="entry name" value="HLH"/>
    <property type="match status" value="1"/>
</dbReference>
<dbReference type="PANTHER" id="PTHR23349:SF110">
    <property type="entry name" value="BHLH DOMAIN-CONTAINING PROTEIN"/>
    <property type="match status" value="1"/>
</dbReference>
<dbReference type="PANTHER" id="PTHR23349">
    <property type="entry name" value="BASIC HELIX-LOOP-HELIX TRANSCRIPTION FACTOR, TWIST"/>
    <property type="match status" value="1"/>
</dbReference>
<evidence type="ECO:0000313" key="7">
    <source>
        <dbReference type="EMBL" id="EFO91299.1"/>
    </source>
</evidence>
<feature type="compositionally biased region" description="Low complexity" evidence="5">
    <location>
        <begin position="147"/>
        <end position="159"/>
    </location>
</feature>
<evidence type="ECO:0000256" key="5">
    <source>
        <dbReference type="SAM" id="MobiDB-lite"/>
    </source>
</evidence>
<feature type="region of interest" description="Disordered" evidence="5">
    <location>
        <begin position="1"/>
        <end position="23"/>
    </location>
</feature>
<dbReference type="GO" id="GO:0000981">
    <property type="term" value="F:DNA-binding transcription factor activity, RNA polymerase II-specific"/>
    <property type="evidence" value="ECO:0007669"/>
    <property type="project" value="TreeGrafter"/>
</dbReference>
<dbReference type="FunCoup" id="E3M4V3">
    <property type="interactions" value="130"/>
</dbReference>
<feature type="region of interest" description="Disordered" evidence="5">
    <location>
        <begin position="128"/>
        <end position="159"/>
    </location>
</feature>
<keyword evidence="3" id="KW-0238">DNA-binding</keyword>
<organism evidence="8">
    <name type="scientific">Caenorhabditis remanei</name>
    <name type="common">Caenorhabditis vulgaris</name>
    <dbReference type="NCBI Taxonomy" id="31234"/>
    <lineage>
        <taxon>Eukaryota</taxon>
        <taxon>Metazoa</taxon>
        <taxon>Ecdysozoa</taxon>
        <taxon>Nematoda</taxon>
        <taxon>Chromadorea</taxon>
        <taxon>Rhabditida</taxon>
        <taxon>Rhabditina</taxon>
        <taxon>Rhabditomorpha</taxon>
        <taxon>Rhabditoidea</taxon>
        <taxon>Rhabditidae</taxon>
        <taxon>Peloderinae</taxon>
        <taxon>Caenorhabditis</taxon>
    </lineage>
</organism>
<keyword evidence="4" id="KW-0539">Nucleus</keyword>
<keyword evidence="8" id="KW-1185">Reference proteome</keyword>
<dbReference type="GO" id="GO:0045664">
    <property type="term" value="P:regulation of neuron differentiation"/>
    <property type="evidence" value="ECO:0007669"/>
    <property type="project" value="EnsemblMetazoa"/>
</dbReference>
<name>E3M4V3_CAERE</name>
<proteinExistence type="predicted"/>
<dbReference type="GO" id="GO:0040011">
    <property type="term" value="P:locomotion"/>
    <property type="evidence" value="ECO:0007669"/>
    <property type="project" value="EnsemblMetazoa"/>
</dbReference>
<dbReference type="GO" id="GO:0002119">
    <property type="term" value="P:nematode larval development"/>
    <property type="evidence" value="ECO:0007669"/>
    <property type="project" value="EnsemblMetazoa"/>
</dbReference>
<dbReference type="SMART" id="SM00353">
    <property type="entry name" value="HLH"/>
    <property type="match status" value="1"/>
</dbReference>
<feature type="compositionally biased region" description="Polar residues" evidence="5">
    <location>
        <begin position="128"/>
        <end position="146"/>
    </location>
</feature>
<sequence>MAKKNQVARNERERNRVHQVNHGFDVLRNRLQPKNHTKKWSKADTLREAVRYIQQLQELLNKDSQQSSGKNIHPSPSNSQLSLAFPLFLSHFPSFSVSSPTSDYSMNHNNFNSFVVKEEFAMYLPPTYHQTPSMPSQHGDNSHNFNSPTSSISSSSYSPTQMCYPPVSYSNYPHQ</sequence>
<dbReference type="CDD" id="cd19723">
    <property type="entry name" value="bHLH_TS_ASCL1_like"/>
    <property type="match status" value="1"/>
</dbReference>
<dbReference type="PROSITE" id="PS50888">
    <property type="entry name" value="BHLH"/>
    <property type="match status" value="1"/>
</dbReference>
<evidence type="ECO:0000256" key="1">
    <source>
        <dbReference type="ARBA" id="ARBA00004123"/>
    </source>
</evidence>
<dbReference type="GO" id="GO:0040010">
    <property type="term" value="P:positive regulation of growth rate"/>
    <property type="evidence" value="ECO:0007669"/>
    <property type="project" value="EnsemblMetazoa"/>
</dbReference>
<reference evidence="7" key="1">
    <citation type="submission" date="2007-07" db="EMBL/GenBank/DDBJ databases">
        <title>PCAP assembly of the Caenorhabditis remanei genome.</title>
        <authorList>
            <consortium name="The Caenorhabditis remanei Sequencing Consortium"/>
            <person name="Wilson R.K."/>
        </authorList>
    </citation>
    <scope>NUCLEOTIDE SEQUENCE [LARGE SCALE GENOMIC DNA]</scope>
    <source>
        <strain evidence="7">PB4641</strain>
    </source>
</reference>
<evidence type="ECO:0000256" key="2">
    <source>
        <dbReference type="ARBA" id="ARBA00022902"/>
    </source>
</evidence>
<evidence type="ECO:0000259" key="6">
    <source>
        <dbReference type="PROSITE" id="PS50888"/>
    </source>
</evidence>
<dbReference type="OrthoDB" id="10048995at2759"/>
<gene>
    <name evidence="7" type="primary">Cre-hlh-14</name>
    <name evidence="7" type="ORF">CRE_11986</name>
</gene>
<dbReference type="eggNOG" id="KOG4029">
    <property type="taxonomic scope" value="Eukaryota"/>
</dbReference>
<evidence type="ECO:0000256" key="3">
    <source>
        <dbReference type="ARBA" id="ARBA00023125"/>
    </source>
</evidence>
<evidence type="ECO:0000313" key="8">
    <source>
        <dbReference type="Proteomes" id="UP000008281"/>
    </source>
</evidence>
<accession>E3M4V3</accession>
<keyword evidence="2" id="KW-0524">Neurogenesis</keyword>
<dbReference type="GO" id="GO:0005634">
    <property type="term" value="C:nucleus"/>
    <property type="evidence" value="ECO:0007669"/>
    <property type="project" value="UniProtKB-SubCell"/>
</dbReference>
<dbReference type="InterPro" id="IPR036638">
    <property type="entry name" value="HLH_DNA-bd_sf"/>
</dbReference>
<comment type="subcellular location">
    <subcellularLocation>
        <location evidence="1">Nucleus</location>
    </subcellularLocation>
</comment>
<evidence type="ECO:0000256" key="4">
    <source>
        <dbReference type="ARBA" id="ARBA00023242"/>
    </source>
</evidence>
<dbReference type="GO" id="GO:0001764">
    <property type="term" value="P:neuron migration"/>
    <property type="evidence" value="ECO:0007669"/>
    <property type="project" value="EnsemblMetazoa"/>
</dbReference>
<dbReference type="OMA" id="YSPTQMC"/>
<dbReference type="GO" id="GO:0046983">
    <property type="term" value="F:protein dimerization activity"/>
    <property type="evidence" value="ECO:0007669"/>
    <property type="project" value="InterPro"/>
</dbReference>
<dbReference type="FunFam" id="4.10.280.10:FF:000029">
    <property type="entry name" value="Achaete-scute family bHLH transcription factor 1"/>
    <property type="match status" value="1"/>
</dbReference>
<dbReference type="Proteomes" id="UP000008281">
    <property type="component" value="Unassembled WGS sequence"/>
</dbReference>
<dbReference type="GO" id="GO:0018991">
    <property type="term" value="P:egg-laying behavior"/>
    <property type="evidence" value="ECO:0007669"/>
    <property type="project" value="EnsemblMetazoa"/>
</dbReference>
<dbReference type="GO" id="GO:0009786">
    <property type="term" value="P:regulation of asymmetric cell division"/>
    <property type="evidence" value="ECO:0007669"/>
    <property type="project" value="EnsemblMetazoa"/>
</dbReference>
<dbReference type="AlphaFoldDB" id="E3M4V3"/>
<protein>
    <submittedName>
        <fullName evidence="7">CRE-HLH-14 protein</fullName>
    </submittedName>
</protein>
<dbReference type="SUPFAM" id="SSF47459">
    <property type="entry name" value="HLH, helix-loop-helix DNA-binding domain"/>
    <property type="match status" value="1"/>
</dbReference>
<dbReference type="InParanoid" id="E3M4V3"/>
<dbReference type="GO" id="GO:0000977">
    <property type="term" value="F:RNA polymerase II transcription regulatory region sequence-specific DNA binding"/>
    <property type="evidence" value="ECO:0007669"/>
    <property type="project" value="TreeGrafter"/>
</dbReference>
<feature type="domain" description="BHLH" evidence="6">
    <location>
        <begin position="4"/>
        <end position="56"/>
    </location>
</feature>
<dbReference type="InterPro" id="IPR050283">
    <property type="entry name" value="E-box_TF_Regulators"/>
</dbReference>